<reference evidence="1 2" key="1">
    <citation type="submission" date="2014-09" db="EMBL/GenBank/DDBJ databases">
        <authorList>
            <person name="Regsiter A."/>
        </authorList>
    </citation>
    <scope>NUCLEOTIDE SEQUENCE [LARGE SCALE GENOMIC DNA]</scope>
</reference>
<keyword evidence="2" id="KW-1185">Reference proteome</keyword>
<sequence length="50" mass="5940">MDMVDHLILTGRANEELISLWTTDAYRPRIQKASKLNSFYAIYIRHCVRE</sequence>
<accession>A0A0U5FEI6</accession>
<protein>
    <submittedName>
        <fullName evidence="1">Uncharacterized protein</fullName>
    </submittedName>
</protein>
<organism evidence="1 2">
    <name type="scientific">Xanthomonas citri pv. citri</name>
    <dbReference type="NCBI Taxonomy" id="611301"/>
    <lineage>
        <taxon>Bacteria</taxon>
        <taxon>Pseudomonadati</taxon>
        <taxon>Pseudomonadota</taxon>
        <taxon>Gammaproteobacteria</taxon>
        <taxon>Lysobacterales</taxon>
        <taxon>Lysobacteraceae</taxon>
        <taxon>Xanthomonas</taxon>
    </lineage>
</organism>
<dbReference type="EMBL" id="CCXZ01000123">
    <property type="protein sequence ID" value="CEG16116.1"/>
    <property type="molecule type" value="Genomic_DNA"/>
</dbReference>
<dbReference type="AlphaFoldDB" id="A0A0U5FEI6"/>
<gene>
    <name evidence="1" type="ORF">XAC3562_300004</name>
</gene>
<name>A0A0U5FEI6_XANCI</name>
<evidence type="ECO:0000313" key="2">
    <source>
        <dbReference type="Proteomes" id="UP000052230"/>
    </source>
</evidence>
<proteinExistence type="predicted"/>
<comment type="caution">
    <text evidence="1">The sequence shown here is derived from an EMBL/GenBank/DDBJ whole genome shotgun (WGS) entry which is preliminary data.</text>
</comment>
<dbReference type="Proteomes" id="UP000052230">
    <property type="component" value="Unassembled WGS sequence"/>
</dbReference>
<evidence type="ECO:0000313" key="1">
    <source>
        <dbReference type="EMBL" id="CEG16116.1"/>
    </source>
</evidence>